<dbReference type="EMBL" id="GL736399">
    <property type="protein sequence ID" value="EFX60436.1"/>
    <property type="molecule type" value="Genomic_DNA"/>
</dbReference>
<accession>E9I6E4</accession>
<keyword evidence="3" id="KW-1185">Reference proteome</keyword>
<dbReference type="KEGG" id="dpx:DAPPUDRAFT_124195"/>
<dbReference type="Proteomes" id="UP000000305">
    <property type="component" value="Unassembled WGS sequence"/>
</dbReference>
<evidence type="ECO:0000313" key="3">
    <source>
        <dbReference type="Proteomes" id="UP000000305"/>
    </source>
</evidence>
<feature type="non-terminal residue" evidence="2">
    <location>
        <position position="166"/>
    </location>
</feature>
<protein>
    <submittedName>
        <fullName evidence="2">Uncharacterized protein</fullName>
    </submittedName>
</protein>
<dbReference type="PANTHER" id="PTHR47644">
    <property type="entry name" value="AGAP008221-PA"/>
    <property type="match status" value="1"/>
</dbReference>
<dbReference type="OrthoDB" id="2157866at2759"/>
<feature type="region of interest" description="Disordered" evidence="1">
    <location>
        <begin position="64"/>
        <end position="104"/>
    </location>
</feature>
<reference evidence="2 3" key="1">
    <citation type="journal article" date="2011" name="Science">
        <title>The ecoresponsive genome of Daphnia pulex.</title>
        <authorList>
            <person name="Colbourne J.K."/>
            <person name="Pfrender M.E."/>
            <person name="Gilbert D."/>
            <person name="Thomas W.K."/>
            <person name="Tucker A."/>
            <person name="Oakley T.H."/>
            <person name="Tokishita S."/>
            <person name="Aerts A."/>
            <person name="Arnold G.J."/>
            <person name="Basu M.K."/>
            <person name="Bauer D.J."/>
            <person name="Caceres C.E."/>
            <person name="Carmel L."/>
            <person name="Casola C."/>
            <person name="Choi J.H."/>
            <person name="Detter J.C."/>
            <person name="Dong Q."/>
            <person name="Dusheyko S."/>
            <person name="Eads B.D."/>
            <person name="Frohlich T."/>
            <person name="Geiler-Samerotte K.A."/>
            <person name="Gerlach D."/>
            <person name="Hatcher P."/>
            <person name="Jogdeo S."/>
            <person name="Krijgsveld J."/>
            <person name="Kriventseva E.V."/>
            <person name="Kultz D."/>
            <person name="Laforsch C."/>
            <person name="Lindquist E."/>
            <person name="Lopez J."/>
            <person name="Manak J.R."/>
            <person name="Muller J."/>
            <person name="Pangilinan J."/>
            <person name="Patwardhan R.P."/>
            <person name="Pitluck S."/>
            <person name="Pritham E.J."/>
            <person name="Rechtsteiner A."/>
            <person name="Rho M."/>
            <person name="Rogozin I.B."/>
            <person name="Sakarya O."/>
            <person name="Salamov A."/>
            <person name="Schaack S."/>
            <person name="Shapiro H."/>
            <person name="Shiga Y."/>
            <person name="Skalitzky C."/>
            <person name="Smith Z."/>
            <person name="Souvorov A."/>
            <person name="Sung W."/>
            <person name="Tang Z."/>
            <person name="Tsuchiya D."/>
            <person name="Tu H."/>
            <person name="Vos H."/>
            <person name="Wang M."/>
            <person name="Wolf Y.I."/>
            <person name="Yamagata H."/>
            <person name="Yamada T."/>
            <person name="Ye Y."/>
            <person name="Shaw J.R."/>
            <person name="Andrews J."/>
            <person name="Crease T.J."/>
            <person name="Tang H."/>
            <person name="Lucas S.M."/>
            <person name="Robertson H.M."/>
            <person name="Bork P."/>
            <person name="Koonin E.V."/>
            <person name="Zdobnov E.M."/>
            <person name="Grigoriev I.V."/>
            <person name="Lynch M."/>
            <person name="Boore J.L."/>
        </authorList>
    </citation>
    <scope>NUCLEOTIDE SEQUENCE [LARGE SCALE GENOMIC DNA]</scope>
</reference>
<gene>
    <name evidence="2" type="ORF">DAPPUDRAFT_124195</name>
</gene>
<dbReference type="PANTHER" id="PTHR47644:SF1">
    <property type="entry name" value="PDZ DOMAIN-CONTAINING PROTEIN"/>
    <property type="match status" value="1"/>
</dbReference>
<dbReference type="HOGENOM" id="CLU_1606760_0_0_1"/>
<dbReference type="InParanoid" id="E9I6E4"/>
<proteinExistence type="predicted"/>
<dbReference type="AlphaFoldDB" id="E9I6E4"/>
<evidence type="ECO:0000313" key="2">
    <source>
        <dbReference type="EMBL" id="EFX60436.1"/>
    </source>
</evidence>
<organism evidence="2 3">
    <name type="scientific">Daphnia pulex</name>
    <name type="common">Water flea</name>
    <dbReference type="NCBI Taxonomy" id="6669"/>
    <lineage>
        <taxon>Eukaryota</taxon>
        <taxon>Metazoa</taxon>
        <taxon>Ecdysozoa</taxon>
        <taxon>Arthropoda</taxon>
        <taxon>Crustacea</taxon>
        <taxon>Branchiopoda</taxon>
        <taxon>Diplostraca</taxon>
        <taxon>Cladocera</taxon>
        <taxon>Anomopoda</taxon>
        <taxon>Daphniidae</taxon>
        <taxon>Daphnia</taxon>
    </lineage>
</organism>
<sequence length="166" mass="18484">DDEGTLWSGTSSTGKRRFPLQKTANDIRLGSTRKELTIRHFFGLEGWWLLSTWPLDAFPKVDVGSTKATNSGGVGDRMGRTTKNPRGASGGSKAETPPTTSQQQQYETALYSREDIREQYCINKKETDVLDRSSHVRQRAKGFFGCLTSRKVVTLVEIHSTLSCPN</sequence>
<name>E9I6E4_DAPPU</name>
<evidence type="ECO:0000256" key="1">
    <source>
        <dbReference type="SAM" id="MobiDB-lite"/>
    </source>
</evidence>